<dbReference type="EMBL" id="CP131060">
    <property type="protein sequence ID" value="WNY26112.1"/>
    <property type="molecule type" value="Genomic_DNA"/>
</dbReference>
<comment type="similarity">
    <text evidence="4 11">Belongs to the CobD/CbiB family.</text>
</comment>
<feature type="transmembrane region" description="Helical" evidence="11">
    <location>
        <begin position="315"/>
        <end position="341"/>
    </location>
</feature>
<keyword evidence="10 11" id="KW-0472">Membrane</keyword>
<keyword evidence="8 11" id="KW-0812">Transmembrane</keyword>
<dbReference type="Proteomes" id="UP001303587">
    <property type="component" value="Chromosome"/>
</dbReference>
<keyword evidence="6 11" id="KW-1003">Cell membrane</keyword>
<keyword evidence="9 11" id="KW-1133">Transmembrane helix</keyword>
<evidence type="ECO:0000256" key="6">
    <source>
        <dbReference type="ARBA" id="ARBA00022475"/>
    </source>
</evidence>
<keyword evidence="13" id="KW-1185">Reference proteome</keyword>
<reference evidence="12 13" key="1">
    <citation type="submission" date="2023-07" db="EMBL/GenBank/DDBJ databases">
        <title>Closed genoem sequence of Methanosarcinaceae archaeon Ac7.</title>
        <authorList>
            <person name="Poehlein A."/>
            <person name="Protasov E."/>
            <person name="Platt K."/>
            <person name="Reeh H."/>
            <person name="Daniel R."/>
            <person name="Brune A."/>
        </authorList>
    </citation>
    <scope>NUCLEOTIDE SEQUENCE [LARGE SCALE GENOMIC DNA]</scope>
    <source>
        <strain evidence="12 13">Ac7</strain>
    </source>
</reference>
<comment type="function">
    <text evidence="1 11">Converts cobyric acid to cobinamide by the addition of aminopropanol on the F carboxylic group.</text>
</comment>
<accession>A0AA96V3W6</accession>
<dbReference type="NCBIfam" id="NF002281">
    <property type="entry name" value="PRK01209.2-5"/>
    <property type="match status" value="1"/>
</dbReference>
<dbReference type="RefSeq" id="WP_338102445.1">
    <property type="nucleotide sequence ID" value="NZ_CP131060.1"/>
</dbReference>
<dbReference type="GO" id="GO:0009236">
    <property type="term" value="P:cobalamin biosynthetic process"/>
    <property type="evidence" value="ECO:0007669"/>
    <property type="project" value="UniProtKB-UniRule"/>
</dbReference>
<sequence length="342" mass="38079">MAITEITTYLHNMFSYSFSELICILLLAVLIDLVLGEPPEKIHPVVWIGTVIQFFKNRIPKNHQKLYGVLMALLTILFAALIAFVVVWFSHLYFLPAFVGVIIQAWFLKATFAIKCMVSPAKEMKKKLNHDDLEVVRDELKTYVSRDTSKLTKPQIMSAIIESISENYVDSILSPMLFFAVFGPLGLIAAYIFKAASTLDSMVGYKTEKYIHVGWFSARFDDVTNWIPARVSPVFIAGGAVLSNLMIGSGKSMEKLYAKDGFKLALSENKATPSPNSGWPMAAAAGSLHVRFEKPNTYVIGDQYREPVLRDIDRVSVLITITAVLSGAAACVLIYILYGILF</sequence>
<evidence type="ECO:0000256" key="1">
    <source>
        <dbReference type="ARBA" id="ARBA00003384"/>
    </source>
</evidence>
<feature type="transmembrane region" description="Helical" evidence="11">
    <location>
        <begin position="227"/>
        <end position="247"/>
    </location>
</feature>
<evidence type="ECO:0000256" key="3">
    <source>
        <dbReference type="ARBA" id="ARBA00004953"/>
    </source>
</evidence>
<comment type="pathway">
    <text evidence="3 11">Cofactor biosynthesis; adenosylcobalamin biosynthesis.</text>
</comment>
<dbReference type="GO" id="GO:0015420">
    <property type="term" value="F:ABC-type vitamin B12 transporter activity"/>
    <property type="evidence" value="ECO:0007669"/>
    <property type="project" value="UniProtKB-UniRule"/>
</dbReference>
<comment type="subcellular location">
    <subcellularLocation>
        <location evidence="2 11">Cell membrane</location>
        <topology evidence="2 11">Multi-pass membrane protein</topology>
    </subcellularLocation>
</comment>
<dbReference type="GO" id="GO:0005886">
    <property type="term" value="C:plasma membrane"/>
    <property type="evidence" value="ECO:0007669"/>
    <property type="project" value="UniProtKB-SubCell"/>
</dbReference>
<dbReference type="GO" id="GO:0048472">
    <property type="term" value="F:threonine-phosphate decarboxylase activity"/>
    <property type="evidence" value="ECO:0007669"/>
    <property type="project" value="InterPro"/>
</dbReference>
<evidence type="ECO:0000313" key="13">
    <source>
        <dbReference type="Proteomes" id="UP001303587"/>
    </source>
</evidence>
<evidence type="ECO:0000256" key="4">
    <source>
        <dbReference type="ARBA" id="ARBA00006263"/>
    </source>
</evidence>
<organism evidence="12 13">
    <name type="scientific">Methanolapillus millepedarum</name>
    <dbReference type="NCBI Taxonomy" id="3028296"/>
    <lineage>
        <taxon>Archaea</taxon>
        <taxon>Methanobacteriati</taxon>
        <taxon>Methanobacteriota</taxon>
        <taxon>Stenosarchaea group</taxon>
        <taxon>Methanomicrobia</taxon>
        <taxon>Methanosarcinales</taxon>
        <taxon>Methanosarcinaceae</taxon>
        <taxon>Methanolapillus</taxon>
    </lineage>
</organism>
<evidence type="ECO:0000256" key="2">
    <source>
        <dbReference type="ARBA" id="ARBA00004651"/>
    </source>
</evidence>
<evidence type="ECO:0000256" key="5">
    <source>
        <dbReference type="ARBA" id="ARBA00016185"/>
    </source>
</evidence>
<evidence type="ECO:0000256" key="8">
    <source>
        <dbReference type="ARBA" id="ARBA00022692"/>
    </source>
</evidence>
<feature type="transmembrane region" description="Helical" evidence="11">
    <location>
        <begin position="95"/>
        <end position="118"/>
    </location>
</feature>
<name>A0AA96V3W6_9EURY</name>
<protein>
    <recommendedName>
        <fullName evidence="5 11">Probable cobalamin biosynthesis protein CobD</fullName>
    </recommendedName>
</protein>
<proteinExistence type="inferred from homology"/>
<feature type="transmembrane region" description="Helical" evidence="11">
    <location>
        <begin position="14"/>
        <end position="35"/>
    </location>
</feature>
<evidence type="ECO:0000256" key="11">
    <source>
        <dbReference type="HAMAP-Rule" id="MF_00024"/>
    </source>
</evidence>
<evidence type="ECO:0000256" key="10">
    <source>
        <dbReference type="ARBA" id="ARBA00023136"/>
    </source>
</evidence>
<dbReference type="PANTHER" id="PTHR34308:SF1">
    <property type="entry name" value="COBALAMIN BIOSYNTHESIS PROTEIN CBIB"/>
    <property type="match status" value="1"/>
</dbReference>
<dbReference type="GeneID" id="89230780"/>
<evidence type="ECO:0000313" key="12">
    <source>
        <dbReference type="EMBL" id="WNY26112.1"/>
    </source>
</evidence>
<dbReference type="Pfam" id="PF03186">
    <property type="entry name" value="CobD_Cbib"/>
    <property type="match status" value="1"/>
</dbReference>
<dbReference type="InterPro" id="IPR004485">
    <property type="entry name" value="Cobalamin_biosynth_CobD/CbiB"/>
</dbReference>
<feature type="transmembrane region" description="Helical" evidence="11">
    <location>
        <begin position="172"/>
        <end position="193"/>
    </location>
</feature>
<dbReference type="NCBIfam" id="TIGR00380">
    <property type="entry name" value="cobal_cbiB"/>
    <property type="match status" value="1"/>
</dbReference>
<dbReference type="HAMAP" id="MF_00024">
    <property type="entry name" value="CobD_CbiB"/>
    <property type="match status" value="1"/>
</dbReference>
<dbReference type="PANTHER" id="PTHR34308">
    <property type="entry name" value="COBALAMIN BIOSYNTHESIS PROTEIN CBIB"/>
    <property type="match status" value="1"/>
</dbReference>
<evidence type="ECO:0000256" key="9">
    <source>
        <dbReference type="ARBA" id="ARBA00022989"/>
    </source>
</evidence>
<evidence type="ECO:0000256" key="7">
    <source>
        <dbReference type="ARBA" id="ARBA00022573"/>
    </source>
</evidence>
<dbReference type="AlphaFoldDB" id="A0AA96V3W6"/>
<feature type="transmembrane region" description="Helical" evidence="11">
    <location>
        <begin position="66"/>
        <end position="89"/>
    </location>
</feature>
<keyword evidence="7 11" id="KW-0169">Cobalamin biosynthesis</keyword>
<gene>
    <name evidence="11 12" type="primary">cobD</name>
    <name evidence="12" type="ORF">MsAc7_16840</name>
</gene>